<dbReference type="EC" id="6.5.1.1" evidence="14"/>
<keyword evidence="7 14" id="KW-0067">ATP-binding</keyword>
<evidence type="ECO:0000256" key="9">
    <source>
        <dbReference type="ARBA" id="ARBA00023172"/>
    </source>
</evidence>
<evidence type="ECO:0000256" key="3">
    <source>
        <dbReference type="ARBA" id="ARBA00022705"/>
    </source>
</evidence>
<proteinExistence type="inferred from homology"/>
<dbReference type="Pfam" id="PF01068">
    <property type="entry name" value="DNA_ligase_A_M"/>
    <property type="match status" value="1"/>
</dbReference>
<reference evidence="19" key="1">
    <citation type="submission" date="2016-10" db="EMBL/GenBank/DDBJ databases">
        <authorList>
            <person name="Varghese N."/>
            <person name="Submissions S."/>
        </authorList>
    </citation>
    <scope>NUCLEOTIDE SEQUENCE [LARGE SCALE GENOMIC DNA]</scope>
    <source>
        <strain evidence="19">DSM 21368</strain>
    </source>
</reference>
<keyword evidence="9 14" id="KW-0233">DNA recombination</keyword>
<dbReference type="PANTHER" id="PTHR45674:SF13">
    <property type="entry name" value="DNA LIGASE-RELATED"/>
    <property type="match status" value="1"/>
</dbReference>
<feature type="binding site" evidence="14">
    <location>
        <position position="372"/>
    </location>
    <ligand>
        <name>ATP</name>
        <dbReference type="ChEBI" id="CHEBI:30616"/>
    </ligand>
</feature>
<dbReference type="AlphaFoldDB" id="A0A1H5GQY8"/>
<name>A0A1H5GQY8_9MICO</name>
<dbReference type="InterPro" id="IPR012309">
    <property type="entry name" value="DNA_ligase_ATP-dep_C"/>
</dbReference>
<evidence type="ECO:0000256" key="15">
    <source>
        <dbReference type="RuleBase" id="RU000617"/>
    </source>
</evidence>
<gene>
    <name evidence="14" type="primary">lig</name>
    <name evidence="18" type="ORF">SAMN04488554_1729</name>
</gene>
<dbReference type="GO" id="GO:0005524">
    <property type="term" value="F:ATP binding"/>
    <property type="evidence" value="ECO:0007669"/>
    <property type="project" value="UniProtKB-UniRule"/>
</dbReference>
<evidence type="ECO:0000259" key="17">
    <source>
        <dbReference type="PROSITE" id="PS50160"/>
    </source>
</evidence>
<keyword evidence="5 14" id="KW-0547">Nucleotide-binding</keyword>
<evidence type="ECO:0000256" key="2">
    <source>
        <dbReference type="ARBA" id="ARBA00022618"/>
    </source>
</evidence>
<dbReference type="Pfam" id="PF04675">
    <property type="entry name" value="DNA_ligase_A_N"/>
    <property type="match status" value="1"/>
</dbReference>
<dbReference type="SUPFAM" id="SSF50249">
    <property type="entry name" value="Nucleic acid-binding proteins"/>
    <property type="match status" value="1"/>
</dbReference>
<evidence type="ECO:0000256" key="11">
    <source>
        <dbReference type="ARBA" id="ARBA00023306"/>
    </source>
</evidence>
<dbReference type="Pfam" id="PF04679">
    <property type="entry name" value="DNA_ligase_A_C"/>
    <property type="match status" value="1"/>
</dbReference>
<evidence type="ECO:0000256" key="8">
    <source>
        <dbReference type="ARBA" id="ARBA00022842"/>
    </source>
</evidence>
<evidence type="ECO:0000256" key="13">
    <source>
        <dbReference type="ARBA" id="ARBA00054532"/>
    </source>
</evidence>
<evidence type="ECO:0000256" key="10">
    <source>
        <dbReference type="ARBA" id="ARBA00023204"/>
    </source>
</evidence>
<keyword evidence="4 14" id="KW-0479">Metal-binding</keyword>
<dbReference type="CDD" id="cd07901">
    <property type="entry name" value="Adenylation_DNA_ligase_Arch_LigB"/>
    <property type="match status" value="1"/>
</dbReference>
<dbReference type="GO" id="GO:0046872">
    <property type="term" value="F:metal ion binding"/>
    <property type="evidence" value="ECO:0007669"/>
    <property type="project" value="UniProtKB-KW"/>
</dbReference>
<evidence type="ECO:0000256" key="16">
    <source>
        <dbReference type="RuleBase" id="RU004196"/>
    </source>
</evidence>
<dbReference type="InterPro" id="IPR016059">
    <property type="entry name" value="DNA_ligase_ATP-dep_CS"/>
</dbReference>
<dbReference type="GO" id="GO:0003677">
    <property type="term" value="F:DNA binding"/>
    <property type="evidence" value="ECO:0007669"/>
    <property type="project" value="InterPro"/>
</dbReference>
<dbReference type="Proteomes" id="UP000199220">
    <property type="component" value="Unassembled WGS sequence"/>
</dbReference>
<evidence type="ECO:0000256" key="7">
    <source>
        <dbReference type="ARBA" id="ARBA00022840"/>
    </source>
</evidence>
<comment type="catalytic activity">
    <reaction evidence="12 14 15">
        <text>ATP + (deoxyribonucleotide)n-3'-hydroxyl + 5'-phospho-(deoxyribonucleotide)m = (deoxyribonucleotide)n+m + AMP + diphosphate.</text>
        <dbReference type="EC" id="6.5.1.1"/>
    </reaction>
</comment>
<dbReference type="InterPro" id="IPR050191">
    <property type="entry name" value="ATP-dep_DNA_ligase"/>
</dbReference>
<dbReference type="PANTHER" id="PTHR45674">
    <property type="entry name" value="DNA LIGASE 1/3 FAMILY MEMBER"/>
    <property type="match status" value="1"/>
</dbReference>
<dbReference type="CDD" id="cd07972">
    <property type="entry name" value="OBF_DNA_ligase_Arch_LigB"/>
    <property type="match status" value="1"/>
</dbReference>
<keyword evidence="2 14" id="KW-0132">Cell division</keyword>
<dbReference type="GO" id="GO:0006281">
    <property type="term" value="P:DNA repair"/>
    <property type="evidence" value="ECO:0007669"/>
    <property type="project" value="UniProtKB-UniRule"/>
</dbReference>
<dbReference type="GO" id="GO:0051301">
    <property type="term" value="P:cell division"/>
    <property type="evidence" value="ECO:0007669"/>
    <property type="project" value="UniProtKB-KW"/>
</dbReference>
<dbReference type="InterPro" id="IPR012340">
    <property type="entry name" value="NA-bd_OB-fold"/>
</dbReference>
<protein>
    <recommendedName>
        <fullName evidence="14">Probable DNA ligase</fullName>
        <ecNumber evidence="14">6.5.1.1</ecNumber>
    </recommendedName>
    <alternativeName>
        <fullName evidence="14">Polydeoxyribonucleotide synthase [ATP]</fullName>
    </alternativeName>
</protein>
<keyword evidence="8 14" id="KW-0460">Magnesium</keyword>
<dbReference type="InterPro" id="IPR022865">
    <property type="entry name" value="DNA_ligae_ATP-dep_bac/arc"/>
</dbReference>
<dbReference type="HAMAP" id="MF_00407">
    <property type="entry name" value="DNA_ligase"/>
    <property type="match status" value="1"/>
</dbReference>
<comment type="caution">
    <text evidence="14">Lacks conserved residue(s) required for the propagation of feature annotation.</text>
</comment>
<dbReference type="SUPFAM" id="SSF56091">
    <property type="entry name" value="DNA ligase/mRNA capping enzyme, catalytic domain"/>
    <property type="match status" value="1"/>
</dbReference>
<dbReference type="SUPFAM" id="SSF117018">
    <property type="entry name" value="ATP-dependent DNA ligase DNA-binding domain"/>
    <property type="match status" value="1"/>
</dbReference>
<keyword evidence="1 14" id="KW-0436">Ligase</keyword>
<dbReference type="PROSITE" id="PS00697">
    <property type="entry name" value="DNA_LIGASE_A1"/>
    <property type="match status" value="1"/>
</dbReference>
<sequence length="507" mass="54530">MPSTPIAELDRVTRTVGSTRSRTAKITALAELLRVLDPGEVRAAVGMLLGRVRQGRLGVGWRTLQDMRGDAAAEASLTVLEVDQAFTELAGTHGPGSQARRAELLTGLFSRATEPEQDVLIRVILGDMRTGALDGVLTDAVARAADLPLAVVRRAAMLTGDLGETARLARTGADLTEVGLRVGTPVLPMLAGTATTPTEAMTAVGRAAVQAKLDGARIQVHRRGQEVRVYTRSLAEITDRVPEIVESVRSLPVETVILDGETLALTDDGAPRLFQDSMARFGSEAGEVVLRPWFFDVLHLDGRDLIDSRLTERLELLARIAGDLMVPGTITDDPAVAEQVLADSLAAGHEGVLVKGVDSVYAAGRRGSAWLKVKPVHTVDLVVLGAEWGYGRRTGWLSNLHLGARDPEGRYGDAGSLVMVGKTFKGLTDAMLTWQTQRFTELTTERIDAGVLVRPEQVVEIAVDGVQRSTRYPGGIALRFARVVRYRDDKPAAEADTIDTVRALLRP</sequence>
<evidence type="ECO:0000256" key="12">
    <source>
        <dbReference type="ARBA" id="ARBA00034003"/>
    </source>
</evidence>
<dbReference type="PROSITE" id="PS50160">
    <property type="entry name" value="DNA_LIGASE_A3"/>
    <property type="match status" value="1"/>
</dbReference>
<comment type="similarity">
    <text evidence="14 16">Belongs to the ATP-dependent DNA ligase family.</text>
</comment>
<feature type="domain" description="ATP-dependent DNA ligase family profile" evidence="17">
    <location>
        <begin position="293"/>
        <end position="406"/>
    </location>
</feature>
<dbReference type="GO" id="GO:0003910">
    <property type="term" value="F:DNA ligase (ATP) activity"/>
    <property type="evidence" value="ECO:0007669"/>
    <property type="project" value="UniProtKB-UniRule"/>
</dbReference>
<organism evidence="18 19">
    <name type="scientific">Ruania alba</name>
    <dbReference type="NCBI Taxonomy" id="648782"/>
    <lineage>
        <taxon>Bacteria</taxon>
        <taxon>Bacillati</taxon>
        <taxon>Actinomycetota</taxon>
        <taxon>Actinomycetes</taxon>
        <taxon>Micrococcales</taxon>
        <taxon>Ruaniaceae</taxon>
        <taxon>Ruania</taxon>
    </lineage>
</organism>
<keyword evidence="6 14" id="KW-0227">DNA damage</keyword>
<dbReference type="InterPro" id="IPR012308">
    <property type="entry name" value="DNA_ligase_ATP-dep_N"/>
</dbReference>
<evidence type="ECO:0000313" key="19">
    <source>
        <dbReference type="Proteomes" id="UP000199220"/>
    </source>
</evidence>
<dbReference type="InterPro" id="IPR000977">
    <property type="entry name" value="DNA_ligase_ATP-dep"/>
</dbReference>
<evidence type="ECO:0000256" key="4">
    <source>
        <dbReference type="ARBA" id="ARBA00022723"/>
    </source>
</evidence>
<feature type="binding site" evidence="14">
    <location>
        <position position="217"/>
    </location>
    <ligand>
        <name>ATP</name>
        <dbReference type="ChEBI" id="CHEBI:30616"/>
    </ligand>
</feature>
<dbReference type="GO" id="GO:0071897">
    <property type="term" value="P:DNA biosynthetic process"/>
    <property type="evidence" value="ECO:0007669"/>
    <property type="project" value="InterPro"/>
</dbReference>
<keyword evidence="10 14" id="KW-0234">DNA repair</keyword>
<feature type="binding site" evidence="14">
    <location>
        <position position="232"/>
    </location>
    <ligand>
        <name>ATP</name>
        <dbReference type="ChEBI" id="CHEBI:30616"/>
    </ligand>
</feature>
<keyword evidence="3 14" id="KW-0235">DNA replication</keyword>
<dbReference type="InterPro" id="IPR012310">
    <property type="entry name" value="DNA_ligase_ATP-dep_cent"/>
</dbReference>
<keyword evidence="19" id="KW-1185">Reference proteome</keyword>
<dbReference type="NCBIfam" id="TIGR00574">
    <property type="entry name" value="dnl1"/>
    <property type="match status" value="1"/>
</dbReference>
<evidence type="ECO:0000256" key="1">
    <source>
        <dbReference type="ARBA" id="ARBA00022598"/>
    </source>
</evidence>
<feature type="active site" description="N6-AMP-lysine intermediate" evidence="14">
    <location>
        <position position="212"/>
    </location>
</feature>
<dbReference type="InterPro" id="IPR036599">
    <property type="entry name" value="DNA_ligase_N_sf"/>
</dbReference>
<feature type="binding site" evidence="14">
    <location>
        <position position="261"/>
    </location>
    <ligand>
        <name>ATP</name>
        <dbReference type="ChEBI" id="CHEBI:30616"/>
    </ligand>
</feature>
<dbReference type="EMBL" id="FNTX01000001">
    <property type="protein sequence ID" value="SEE18020.1"/>
    <property type="molecule type" value="Genomic_DNA"/>
</dbReference>
<dbReference type="NCBIfam" id="NF002868">
    <property type="entry name" value="PRK03180.1"/>
    <property type="match status" value="1"/>
</dbReference>
<evidence type="ECO:0000313" key="18">
    <source>
        <dbReference type="EMBL" id="SEE18020.1"/>
    </source>
</evidence>
<dbReference type="FunFam" id="2.40.50.140:FF:000163">
    <property type="entry name" value="Probable DNA ligase"/>
    <property type="match status" value="1"/>
</dbReference>
<dbReference type="Gene3D" id="3.30.470.30">
    <property type="entry name" value="DNA ligase/mRNA capping enzyme"/>
    <property type="match status" value="1"/>
</dbReference>
<evidence type="ECO:0000256" key="14">
    <source>
        <dbReference type="HAMAP-Rule" id="MF_00407"/>
    </source>
</evidence>
<dbReference type="GO" id="GO:0006310">
    <property type="term" value="P:DNA recombination"/>
    <property type="evidence" value="ECO:0007669"/>
    <property type="project" value="UniProtKB-UniRule"/>
</dbReference>
<evidence type="ECO:0000256" key="5">
    <source>
        <dbReference type="ARBA" id="ARBA00022741"/>
    </source>
</evidence>
<comment type="function">
    <text evidence="13 14">DNA ligase that seals nicks in double-stranded DNA during DNA replication, DNA recombination and DNA repair.</text>
</comment>
<feature type="binding site" evidence="14">
    <location>
        <position position="366"/>
    </location>
    <ligand>
        <name>ATP</name>
        <dbReference type="ChEBI" id="CHEBI:30616"/>
    </ligand>
</feature>
<comment type="cofactor">
    <cofactor evidence="14">
        <name>Mg(2+)</name>
        <dbReference type="ChEBI" id="CHEBI:18420"/>
    </cofactor>
</comment>
<dbReference type="GO" id="GO:0006260">
    <property type="term" value="P:DNA replication"/>
    <property type="evidence" value="ECO:0007669"/>
    <property type="project" value="UniProtKB-UniRule"/>
</dbReference>
<dbReference type="RefSeq" id="WP_245708731.1">
    <property type="nucleotide sequence ID" value="NZ_FNTX01000001.1"/>
</dbReference>
<evidence type="ECO:0000256" key="6">
    <source>
        <dbReference type="ARBA" id="ARBA00022763"/>
    </source>
</evidence>
<accession>A0A1H5GQY8</accession>
<dbReference type="Gene3D" id="2.40.50.140">
    <property type="entry name" value="Nucleic acid-binding proteins"/>
    <property type="match status" value="1"/>
</dbReference>
<keyword evidence="11 14" id="KW-0131">Cell cycle</keyword>
<dbReference type="Gene3D" id="1.10.3260.10">
    <property type="entry name" value="DNA ligase, ATP-dependent, N-terminal domain"/>
    <property type="match status" value="1"/>
</dbReference>
<dbReference type="STRING" id="648782.SAMN04488554_1729"/>
<feature type="binding site" evidence="14">
    <location>
        <position position="295"/>
    </location>
    <ligand>
        <name>ATP</name>
        <dbReference type="ChEBI" id="CHEBI:30616"/>
    </ligand>
</feature>